<evidence type="ECO:0000256" key="1">
    <source>
        <dbReference type="ARBA" id="ARBA00010641"/>
    </source>
</evidence>
<dbReference type="InterPro" id="IPR013325">
    <property type="entry name" value="RNA_pol_sigma_r2"/>
</dbReference>
<accession>A0A7G8P9P0</accession>
<dbReference type="Gene3D" id="1.10.10.10">
    <property type="entry name" value="Winged helix-like DNA-binding domain superfamily/Winged helix DNA-binding domain"/>
    <property type="match status" value="1"/>
</dbReference>
<comment type="similarity">
    <text evidence="1">Belongs to the sigma-70 factor family. ECF subfamily.</text>
</comment>
<sequence>MTTNTAPPQRSVIGDAELAVAAANGDQAALTAIYHRYARRLQDYCAGMVRDHHAAADCVQDVFCTVAVELPKLREPDKLRPWLYAIARRAALRALRERRRESAVGEVPDSAATGPGPFTTTARNELAELITQVSDGLCERDRRVLDLAYRQGLSGPDLAQALGVTNESAKKLLQRLRDTVERSLGALLVARHADQHGCPQLSQTLAGTGGQFTVLMRKRIARHIESCESCGAYRHSIVNSAAILRGAILDKR</sequence>
<dbReference type="Gene3D" id="1.10.1740.10">
    <property type="match status" value="1"/>
</dbReference>
<dbReference type="GO" id="GO:0016987">
    <property type="term" value="F:sigma factor activity"/>
    <property type="evidence" value="ECO:0007669"/>
    <property type="project" value="UniProtKB-KW"/>
</dbReference>
<dbReference type="RefSeq" id="WP_187095903.1">
    <property type="nucleotide sequence ID" value="NZ_CP059894.1"/>
</dbReference>
<evidence type="ECO:0000259" key="5">
    <source>
        <dbReference type="Pfam" id="PF04542"/>
    </source>
</evidence>
<dbReference type="SUPFAM" id="SSF88946">
    <property type="entry name" value="Sigma2 domain of RNA polymerase sigma factors"/>
    <property type="match status" value="1"/>
</dbReference>
<proteinExistence type="inferred from homology"/>
<dbReference type="PANTHER" id="PTHR43133">
    <property type="entry name" value="RNA POLYMERASE ECF-TYPE SIGMA FACTO"/>
    <property type="match status" value="1"/>
</dbReference>
<evidence type="ECO:0000256" key="2">
    <source>
        <dbReference type="ARBA" id="ARBA00023015"/>
    </source>
</evidence>
<dbReference type="Proteomes" id="UP000515498">
    <property type="component" value="Chromosome"/>
</dbReference>
<evidence type="ECO:0000313" key="6">
    <source>
        <dbReference type="EMBL" id="QNJ91056.1"/>
    </source>
</evidence>
<gene>
    <name evidence="6" type="ORF">HZU40_22895</name>
</gene>
<keyword evidence="2" id="KW-0805">Transcription regulation</keyword>
<dbReference type="InterPro" id="IPR014284">
    <property type="entry name" value="RNA_pol_sigma-70_dom"/>
</dbReference>
<dbReference type="Pfam" id="PF04542">
    <property type="entry name" value="Sigma70_r2"/>
    <property type="match status" value="1"/>
</dbReference>
<dbReference type="InterPro" id="IPR013324">
    <property type="entry name" value="RNA_pol_sigma_r3/r4-like"/>
</dbReference>
<evidence type="ECO:0000256" key="3">
    <source>
        <dbReference type="ARBA" id="ARBA00023082"/>
    </source>
</evidence>
<dbReference type="InterPro" id="IPR039425">
    <property type="entry name" value="RNA_pol_sigma-70-like"/>
</dbReference>
<dbReference type="EMBL" id="CP059894">
    <property type="protein sequence ID" value="QNJ91056.1"/>
    <property type="molecule type" value="Genomic_DNA"/>
</dbReference>
<organism evidence="6 7">
    <name type="scientific">Mycolicibacterium fluoranthenivorans</name>
    <dbReference type="NCBI Taxonomy" id="258505"/>
    <lineage>
        <taxon>Bacteria</taxon>
        <taxon>Bacillati</taxon>
        <taxon>Actinomycetota</taxon>
        <taxon>Actinomycetes</taxon>
        <taxon>Mycobacteriales</taxon>
        <taxon>Mycobacteriaceae</taxon>
        <taxon>Mycolicibacterium</taxon>
    </lineage>
</organism>
<dbReference type="AlphaFoldDB" id="A0A7G8P9P0"/>
<dbReference type="NCBIfam" id="TIGR02937">
    <property type="entry name" value="sigma70-ECF"/>
    <property type="match status" value="1"/>
</dbReference>
<dbReference type="InterPro" id="IPR036388">
    <property type="entry name" value="WH-like_DNA-bd_sf"/>
</dbReference>
<dbReference type="SUPFAM" id="SSF88659">
    <property type="entry name" value="Sigma3 and sigma4 domains of RNA polymerase sigma factors"/>
    <property type="match status" value="1"/>
</dbReference>
<name>A0A7G8P9P0_9MYCO</name>
<feature type="domain" description="RNA polymerase sigma-70 region 2" evidence="5">
    <location>
        <begin position="33"/>
        <end position="100"/>
    </location>
</feature>
<evidence type="ECO:0000256" key="4">
    <source>
        <dbReference type="ARBA" id="ARBA00023163"/>
    </source>
</evidence>
<keyword evidence="3" id="KW-0731">Sigma factor</keyword>
<protein>
    <submittedName>
        <fullName evidence="6">Sigma-70 family RNA polymerase sigma factor</fullName>
    </submittedName>
</protein>
<dbReference type="KEGG" id="mflu:HZU40_22895"/>
<dbReference type="InterPro" id="IPR007627">
    <property type="entry name" value="RNA_pol_sigma70_r2"/>
</dbReference>
<reference evidence="6 7" key="1">
    <citation type="submission" date="2020-07" db="EMBL/GenBank/DDBJ databases">
        <title>Draft genome sequence of four isobutane-metabolizing strains capable of cometabolically degrading diverse ether contaminants.</title>
        <authorList>
            <person name="Chen W."/>
            <person name="Faulkner N."/>
            <person name="Smith C."/>
            <person name="Hyman M."/>
        </authorList>
    </citation>
    <scope>NUCLEOTIDE SEQUENCE [LARGE SCALE GENOMIC DNA]</scope>
    <source>
        <strain evidence="6 7">2A</strain>
    </source>
</reference>
<dbReference type="PANTHER" id="PTHR43133:SF51">
    <property type="entry name" value="RNA POLYMERASE SIGMA FACTOR"/>
    <property type="match status" value="1"/>
</dbReference>
<evidence type="ECO:0000313" key="7">
    <source>
        <dbReference type="Proteomes" id="UP000515498"/>
    </source>
</evidence>
<dbReference type="GO" id="GO:0006352">
    <property type="term" value="P:DNA-templated transcription initiation"/>
    <property type="evidence" value="ECO:0007669"/>
    <property type="project" value="InterPro"/>
</dbReference>
<keyword evidence="4" id="KW-0804">Transcription</keyword>